<protein>
    <recommendedName>
        <fullName evidence="3">Zinc finger, YgiT-type</fullName>
    </recommendedName>
</protein>
<keyword evidence="2" id="KW-1185">Reference proteome</keyword>
<dbReference type="Proteomes" id="UP000008544">
    <property type="component" value="Chromosome"/>
</dbReference>
<organism evidence="1 2">
    <name type="scientific">Desulforudis audaxviator (strain MP104C)</name>
    <dbReference type="NCBI Taxonomy" id="477974"/>
    <lineage>
        <taxon>Bacteria</taxon>
        <taxon>Bacillati</taxon>
        <taxon>Bacillota</taxon>
        <taxon>Clostridia</taxon>
        <taxon>Thermoanaerobacterales</taxon>
        <taxon>Candidatus Desulforudaceae</taxon>
        <taxon>Candidatus Desulforudis</taxon>
    </lineage>
</organism>
<accession>B1I2A4</accession>
<dbReference type="RefSeq" id="WP_012301646.1">
    <property type="nucleotide sequence ID" value="NC_010424.1"/>
</dbReference>
<dbReference type="Gene3D" id="3.10.20.860">
    <property type="match status" value="1"/>
</dbReference>
<dbReference type="AlphaFoldDB" id="B1I2A4"/>
<dbReference type="EMBL" id="CP000860">
    <property type="protein sequence ID" value="ACA59057.1"/>
    <property type="molecule type" value="Genomic_DNA"/>
</dbReference>
<name>B1I2A4_DESAP</name>
<dbReference type="NCBIfam" id="TIGR03831">
    <property type="entry name" value="YgiT_finger"/>
    <property type="match status" value="1"/>
</dbReference>
<evidence type="ECO:0008006" key="3">
    <source>
        <dbReference type="Google" id="ProtNLM"/>
    </source>
</evidence>
<sequence length="81" mass="9008">MTECKLCGGRVTFKKVDVQRSWGDRLVIITGVPAYVCGQCGEQYFDADVALEMDRIKKAARVPGEKMIQVPVRPYTAEARG</sequence>
<dbReference type="eggNOG" id="ENOG5033ASP">
    <property type="taxonomic scope" value="Bacteria"/>
</dbReference>
<dbReference type="OrthoDB" id="1787468at2"/>
<dbReference type="STRING" id="477974.Daud_0511"/>
<reference evidence="2" key="1">
    <citation type="submission" date="2007-10" db="EMBL/GenBank/DDBJ databases">
        <title>Complete sequence of chromosome of Desulforudis audaxviator MP104C.</title>
        <authorList>
            <person name="Copeland A."/>
            <person name="Lucas S."/>
            <person name="Lapidus A."/>
            <person name="Barry K."/>
            <person name="Glavina del Rio T."/>
            <person name="Dalin E."/>
            <person name="Tice H."/>
            <person name="Bruce D."/>
            <person name="Pitluck S."/>
            <person name="Lowry S.R."/>
            <person name="Larimer F."/>
            <person name="Land M.L."/>
            <person name="Hauser L."/>
            <person name="Kyrpides N."/>
            <person name="Ivanova N.N."/>
            <person name="Richardson P."/>
        </authorList>
    </citation>
    <scope>NUCLEOTIDE SEQUENCE [LARGE SCALE GENOMIC DNA]</scope>
    <source>
        <strain evidence="2">MP104C</strain>
    </source>
</reference>
<evidence type="ECO:0000313" key="2">
    <source>
        <dbReference type="Proteomes" id="UP000008544"/>
    </source>
</evidence>
<dbReference type="CDD" id="cd12870">
    <property type="entry name" value="MqsA"/>
    <property type="match status" value="1"/>
</dbReference>
<evidence type="ECO:0000313" key="1">
    <source>
        <dbReference type="EMBL" id="ACA59057.1"/>
    </source>
</evidence>
<proteinExistence type="predicted"/>
<dbReference type="HOGENOM" id="CLU_174612_2_1_9"/>
<gene>
    <name evidence="1" type="ordered locus">Daud_0511</name>
</gene>
<dbReference type="InterPro" id="IPR022453">
    <property type="entry name" value="Znf_MqsA-type"/>
</dbReference>
<dbReference type="KEGG" id="dau:Daud_0511"/>
<reference evidence="1 2" key="2">
    <citation type="journal article" date="2008" name="Science">
        <title>Environmental genomics reveals a single-species ecosystem deep within Earth.</title>
        <authorList>
            <person name="Chivian D."/>
            <person name="Brodie E.L."/>
            <person name="Alm E.J."/>
            <person name="Culley D.E."/>
            <person name="Dehal P.S."/>
            <person name="Desantis T.Z."/>
            <person name="Gihring T.M."/>
            <person name="Lapidus A."/>
            <person name="Lin L.H."/>
            <person name="Lowry S.R."/>
            <person name="Moser D.P."/>
            <person name="Richardson P.M."/>
            <person name="Southam G."/>
            <person name="Wanger G."/>
            <person name="Pratt L.M."/>
            <person name="Andersen G.L."/>
            <person name="Hazen T.C."/>
            <person name="Brockman F.J."/>
            <person name="Arkin A.P."/>
            <person name="Onstott T.C."/>
        </authorList>
    </citation>
    <scope>NUCLEOTIDE SEQUENCE [LARGE SCALE GENOMIC DNA]</scope>
    <source>
        <strain evidence="1 2">MP104C</strain>
    </source>
</reference>